<proteinExistence type="predicted"/>
<dbReference type="Proteomes" id="UP001501237">
    <property type="component" value="Unassembled WGS sequence"/>
</dbReference>
<feature type="region of interest" description="Disordered" evidence="1">
    <location>
        <begin position="1"/>
        <end position="41"/>
    </location>
</feature>
<dbReference type="EMBL" id="BAAAUV010000001">
    <property type="protein sequence ID" value="GAA3195464.1"/>
    <property type="molecule type" value="Genomic_DNA"/>
</dbReference>
<comment type="caution">
    <text evidence="2">The sequence shown here is derived from an EMBL/GenBank/DDBJ whole genome shotgun (WGS) entry which is preliminary data.</text>
</comment>
<evidence type="ECO:0000256" key="1">
    <source>
        <dbReference type="SAM" id="MobiDB-lite"/>
    </source>
</evidence>
<reference evidence="3" key="1">
    <citation type="journal article" date="2019" name="Int. J. Syst. Evol. Microbiol.">
        <title>The Global Catalogue of Microorganisms (GCM) 10K type strain sequencing project: providing services to taxonomists for standard genome sequencing and annotation.</title>
        <authorList>
            <consortium name="The Broad Institute Genomics Platform"/>
            <consortium name="The Broad Institute Genome Sequencing Center for Infectious Disease"/>
            <person name="Wu L."/>
            <person name="Ma J."/>
        </authorList>
    </citation>
    <scope>NUCLEOTIDE SEQUENCE [LARGE SCALE GENOMIC DNA]</scope>
    <source>
        <strain evidence="3">JCM 9377</strain>
    </source>
</reference>
<evidence type="ECO:0000313" key="2">
    <source>
        <dbReference type="EMBL" id="GAA3195464.1"/>
    </source>
</evidence>
<sequence length="93" mass="10046">MLVVEAPSRHGTTSETTPTDWSPSFSTTIGASTRADGPSSLSTRRASAFISGRQSQVDLATKWCRLCSTAEPPVSAAMFRIDRRPSTSRSPWT</sequence>
<organism evidence="2 3">
    <name type="scientific">Actinocorallia longicatena</name>
    <dbReference type="NCBI Taxonomy" id="111803"/>
    <lineage>
        <taxon>Bacteria</taxon>
        <taxon>Bacillati</taxon>
        <taxon>Actinomycetota</taxon>
        <taxon>Actinomycetes</taxon>
        <taxon>Streptosporangiales</taxon>
        <taxon>Thermomonosporaceae</taxon>
        <taxon>Actinocorallia</taxon>
    </lineage>
</organism>
<protein>
    <submittedName>
        <fullName evidence="2">Uncharacterized protein</fullName>
    </submittedName>
</protein>
<accession>A0ABP6PXQ6</accession>
<keyword evidence="3" id="KW-1185">Reference proteome</keyword>
<evidence type="ECO:0000313" key="3">
    <source>
        <dbReference type="Proteomes" id="UP001501237"/>
    </source>
</evidence>
<name>A0ABP6PXQ6_9ACTN</name>
<gene>
    <name evidence="2" type="ORF">GCM10010468_05730</name>
</gene>
<feature type="compositionally biased region" description="Polar residues" evidence="1">
    <location>
        <begin position="10"/>
        <end position="31"/>
    </location>
</feature>